<organism evidence="5">
    <name type="scientific">Sinorhizobium medicae</name>
    <dbReference type="NCBI Taxonomy" id="110321"/>
    <lineage>
        <taxon>Bacteria</taxon>
        <taxon>Pseudomonadati</taxon>
        <taxon>Pseudomonadota</taxon>
        <taxon>Alphaproteobacteria</taxon>
        <taxon>Hyphomicrobiales</taxon>
        <taxon>Rhizobiaceae</taxon>
        <taxon>Sinorhizobium/Ensifer group</taxon>
        <taxon>Sinorhizobium</taxon>
    </lineage>
</organism>
<dbReference type="EC" id="2.2.1.1" evidence="5"/>
<protein>
    <submittedName>
        <fullName evidence="5">Putative transketolase N-terminal section</fullName>
        <ecNumber evidence="5">2.2.1.1</ecNumber>
    </submittedName>
</protein>
<dbReference type="SUPFAM" id="SSF52518">
    <property type="entry name" value="Thiamin diphosphate-binding fold (THDP-binding)"/>
    <property type="match status" value="1"/>
</dbReference>
<evidence type="ECO:0000256" key="3">
    <source>
        <dbReference type="ARBA" id="ARBA00023052"/>
    </source>
</evidence>
<sequence>MINSIFIHNEDFMQPNDLDRIAQQIRLRDLQAVFEAGAGHIGGEMSAIDILTALYFRVLRIWPEQPKHPDRDRFVLSKGHVALALYVTLAKRGFIPEEEIGTFLKPHSRLNGHPNCTKVPGIETNTGPLGHGLPVAVGMAKAAKLTRAKYHTYALTGDGEMQEGSNWEAISSAAQFGLDNLTLIIDHNRFQQGAALKDTNNLAPFPAKLEAFGWDVTEINGNAMDEVVPALEKRGSRPHCIVAHTNKGHGISFMQDKVDWHHKVPNDEQYKIAVAELSEAL</sequence>
<dbReference type="AlphaFoldDB" id="A0A508X3L1"/>
<dbReference type="Proteomes" id="UP000507954">
    <property type="component" value="Unassembled WGS sequence"/>
</dbReference>
<evidence type="ECO:0000259" key="4">
    <source>
        <dbReference type="Pfam" id="PF00456"/>
    </source>
</evidence>
<dbReference type="InterPro" id="IPR029061">
    <property type="entry name" value="THDP-binding"/>
</dbReference>
<dbReference type="PANTHER" id="PTHR47514:SF1">
    <property type="entry name" value="TRANSKETOLASE N-TERMINAL SECTION-RELATED"/>
    <property type="match status" value="1"/>
</dbReference>
<comment type="similarity">
    <text evidence="2">Belongs to the transketolase family.</text>
</comment>
<evidence type="ECO:0000256" key="1">
    <source>
        <dbReference type="ARBA" id="ARBA00001964"/>
    </source>
</evidence>
<dbReference type="Pfam" id="PF00456">
    <property type="entry name" value="Transketolase_N"/>
    <property type="match status" value="1"/>
</dbReference>
<dbReference type="InterPro" id="IPR005474">
    <property type="entry name" value="Transketolase_N"/>
</dbReference>
<comment type="cofactor">
    <cofactor evidence="1">
        <name>thiamine diphosphate</name>
        <dbReference type="ChEBI" id="CHEBI:58937"/>
    </cofactor>
</comment>
<proteinExistence type="inferred from homology"/>
<dbReference type="RefSeq" id="WP_018209242.1">
    <property type="nucleotide sequence ID" value="NZ_RPJZ01000004.1"/>
</dbReference>
<dbReference type="CDD" id="cd02012">
    <property type="entry name" value="TPP_TK"/>
    <property type="match status" value="1"/>
</dbReference>
<gene>
    <name evidence="5" type="ORF">EMEDMD4_380073</name>
</gene>
<keyword evidence="5" id="KW-0808">Transferase</keyword>
<keyword evidence="3" id="KW-0786">Thiamine pyrophosphate</keyword>
<reference evidence="5" key="1">
    <citation type="submission" date="2019-06" db="EMBL/GenBank/DDBJ databases">
        <authorList>
            <person name="Le Quere A."/>
            <person name="Colella S."/>
        </authorList>
    </citation>
    <scope>NUCLEOTIDE SEQUENCE</scope>
    <source>
        <strain evidence="5">EmedicaeMD41</strain>
    </source>
</reference>
<dbReference type="Gene3D" id="3.40.50.970">
    <property type="match status" value="1"/>
</dbReference>
<dbReference type="GO" id="GO:0004802">
    <property type="term" value="F:transketolase activity"/>
    <property type="evidence" value="ECO:0007669"/>
    <property type="project" value="UniProtKB-EC"/>
</dbReference>
<name>A0A508X3L1_9HYPH</name>
<dbReference type="PANTHER" id="PTHR47514">
    <property type="entry name" value="TRANSKETOLASE N-TERMINAL SECTION-RELATED"/>
    <property type="match status" value="1"/>
</dbReference>
<evidence type="ECO:0000313" key="5">
    <source>
        <dbReference type="EMBL" id="VTZ62412.1"/>
    </source>
</evidence>
<evidence type="ECO:0000256" key="2">
    <source>
        <dbReference type="ARBA" id="ARBA00007131"/>
    </source>
</evidence>
<feature type="domain" description="Transketolase N-terminal" evidence="4">
    <location>
        <begin position="20"/>
        <end position="262"/>
    </location>
</feature>
<accession>A0A508X3L1</accession>
<dbReference type="EMBL" id="CABFNB010000104">
    <property type="protein sequence ID" value="VTZ62412.1"/>
    <property type="molecule type" value="Genomic_DNA"/>
</dbReference>